<reference evidence="1" key="1">
    <citation type="submission" date="2014-09" db="EMBL/GenBank/DDBJ databases">
        <authorList>
            <person name="Magalhaes I.L.F."/>
            <person name="Oliveira U."/>
            <person name="Santos F.R."/>
            <person name="Vidigal T.H.D.A."/>
            <person name="Brescovit A.D."/>
            <person name="Santos A.J."/>
        </authorList>
    </citation>
    <scope>NUCLEOTIDE SEQUENCE</scope>
    <source>
        <tissue evidence="1">Shoot tissue taken approximately 20 cm above the soil surface</tissue>
    </source>
</reference>
<dbReference type="EMBL" id="GBRH01169903">
    <property type="protein sequence ID" value="JAE27993.1"/>
    <property type="molecule type" value="Transcribed_RNA"/>
</dbReference>
<organism evidence="1">
    <name type="scientific">Arundo donax</name>
    <name type="common">Giant reed</name>
    <name type="synonym">Donax arundinaceus</name>
    <dbReference type="NCBI Taxonomy" id="35708"/>
    <lineage>
        <taxon>Eukaryota</taxon>
        <taxon>Viridiplantae</taxon>
        <taxon>Streptophyta</taxon>
        <taxon>Embryophyta</taxon>
        <taxon>Tracheophyta</taxon>
        <taxon>Spermatophyta</taxon>
        <taxon>Magnoliopsida</taxon>
        <taxon>Liliopsida</taxon>
        <taxon>Poales</taxon>
        <taxon>Poaceae</taxon>
        <taxon>PACMAD clade</taxon>
        <taxon>Arundinoideae</taxon>
        <taxon>Arundineae</taxon>
        <taxon>Arundo</taxon>
    </lineage>
</organism>
<protein>
    <submittedName>
        <fullName evidence="1">Uncharacterized protein</fullName>
    </submittedName>
</protein>
<dbReference type="AlphaFoldDB" id="A0A0A9H543"/>
<reference evidence="1" key="2">
    <citation type="journal article" date="2015" name="Data Brief">
        <title>Shoot transcriptome of the giant reed, Arundo donax.</title>
        <authorList>
            <person name="Barrero R.A."/>
            <person name="Guerrero F.D."/>
            <person name="Moolhuijzen P."/>
            <person name="Goolsby J.A."/>
            <person name="Tidwell J."/>
            <person name="Bellgard S.E."/>
            <person name="Bellgard M.I."/>
        </authorList>
    </citation>
    <scope>NUCLEOTIDE SEQUENCE</scope>
    <source>
        <tissue evidence="1">Shoot tissue taken approximately 20 cm above the soil surface</tissue>
    </source>
</reference>
<name>A0A0A9H543_ARUDO</name>
<accession>A0A0A9H543</accession>
<proteinExistence type="predicted"/>
<sequence>MGALQNQMRIQDMRALLVRRNAAAIADPGVTVLHPSRHFTDPLSRSVVGLLGLEQQGATALLLPIGIGAEQP</sequence>
<evidence type="ECO:0000313" key="1">
    <source>
        <dbReference type="EMBL" id="JAE27993.1"/>
    </source>
</evidence>